<dbReference type="InterPro" id="IPR007630">
    <property type="entry name" value="RNA_pol_sigma70_r4"/>
</dbReference>
<dbReference type="SUPFAM" id="SSF82771">
    <property type="entry name" value="GIY-YIG endonuclease"/>
    <property type="match status" value="1"/>
</dbReference>
<dbReference type="Pfam" id="PF07460">
    <property type="entry name" value="NUMOD3"/>
    <property type="match status" value="3"/>
</dbReference>
<name>A0A6M3IFD4_9ZZZZ</name>
<feature type="region of interest" description="Disordered" evidence="2">
    <location>
        <begin position="142"/>
        <end position="163"/>
    </location>
</feature>
<organism evidence="4">
    <name type="scientific">viral metagenome</name>
    <dbReference type="NCBI Taxonomy" id="1070528"/>
    <lineage>
        <taxon>unclassified sequences</taxon>
        <taxon>metagenomes</taxon>
        <taxon>organismal metagenomes</taxon>
    </lineage>
</organism>
<sequence length="221" mass="25207">MRQVGGIYQILHKGNGHRYIGSAVNLYHRWARHRSHLRLGRHCNAYLQNAWNLHGDKAFAFAALEYVPDLERLVEREQYYFDVLQPEYNIAPVAGSTLGSRCTEETKSKLSAALTGRVLGPHSEETKRRIGAANLGRVLGPQSEEHKRNISEANRGENNANAKLTEQDVREIMVLLEDGVLSQQQIADRYGVSRETVRLIKRRRTWAHVSNEGEVITLWQN</sequence>
<gene>
    <name evidence="4" type="ORF">MM415B01970_0012</name>
</gene>
<dbReference type="InterPro" id="IPR006350">
    <property type="entry name" value="Intron_endoG1"/>
</dbReference>
<accession>A0A6M3IFD4</accession>
<dbReference type="InterPro" id="IPR000305">
    <property type="entry name" value="GIY-YIG_endonuc"/>
</dbReference>
<evidence type="ECO:0000256" key="1">
    <source>
        <dbReference type="ARBA" id="ARBA00010045"/>
    </source>
</evidence>
<dbReference type="AlphaFoldDB" id="A0A6M3IFD4"/>
<evidence type="ECO:0000256" key="2">
    <source>
        <dbReference type="SAM" id="MobiDB-lite"/>
    </source>
</evidence>
<dbReference type="GO" id="GO:0006352">
    <property type="term" value="P:DNA-templated transcription initiation"/>
    <property type="evidence" value="ECO:0007669"/>
    <property type="project" value="InterPro"/>
</dbReference>
<feature type="domain" description="GIY-YIG" evidence="3">
    <location>
        <begin position="3"/>
        <end position="90"/>
    </location>
</feature>
<dbReference type="EMBL" id="MT141188">
    <property type="protein sequence ID" value="QJA55898.1"/>
    <property type="molecule type" value="Genomic_DNA"/>
</dbReference>
<dbReference type="Pfam" id="PF04545">
    <property type="entry name" value="Sigma70_r4"/>
    <property type="match status" value="1"/>
</dbReference>
<dbReference type="GO" id="GO:0004519">
    <property type="term" value="F:endonuclease activity"/>
    <property type="evidence" value="ECO:0007669"/>
    <property type="project" value="InterPro"/>
</dbReference>
<dbReference type="InterPro" id="IPR035901">
    <property type="entry name" value="GIY-YIG_endonuc_sf"/>
</dbReference>
<dbReference type="Pfam" id="PF01541">
    <property type="entry name" value="GIY-YIG"/>
    <property type="match status" value="1"/>
</dbReference>
<proteinExistence type="predicted"/>
<dbReference type="SMART" id="SM00496">
    <property type="entry name" value="IENR2"/>
    <property type="match status" value="3"/>
</dbReference>
<dbReference type="Gene3D" id="1.10.10.60">
    <property type="entry name" value="Homeodomain-like"/>
    <property type="match status" value="1"/>
</dbReference>
<comment type="similarity">
    <text evidence="1">To endonucleases of group I introns of fungi and phage.</text>
</comment>
<dbReference type="Gene3D" id="3.40.1440.10">
    <property type="entry name" value="GIY-YIG endonuclease"/>
    <property type="match status" value="1"/>
</dbReference>
<dbReference type="GO" id="GO:0003700">
    <property type="term" value="F:DNA-binding transcription factor activity"/>
    <property type="evidence" value="ECO:0007669"/>
    <property type="project" value="InterPro"/>
</dbReference>
<evidence type="ECO:0000259" key="3">
    <source>
        <dbReference type="PROSITE" id="PS50164"/>
    </source>
</evidence>
<dbReference type="CDD" id="cd10437">
    <property type="entry name" value="GIY-YIG_HE_I-TevI_like"/>
    <property type="match status" value="1"/>
</dbReference>
<evidence type="ECO:0000313" key="4">
    <source>
        <dbReference type="EMBL" id="QJA55898.1"/>
    </source>
</evidence>
<protein>
    <recommendedName>
        <fullName evidence="3">GIY-YIG domain-containing protein</fullName>
    </recommendedName>
</protein>
<dbReference type="PROSITE" id="PS50164">
    <property type="entry name" value="GIY_YIG"/>
    <property type="match status" value="1"/>
</dbReference>
<reference evidence="4" key="1">
    <citation type="submission" date="2020-03" db="EMBL/GenBank/DDBJ databases">
        <title>The deep terrestrial virosphere.</title>
        <authorList>
            <person name="Holmfeldt K."/>
            <person name="Nilsson E."/>
            <person name="Simone D."/>
            <person name="Lopez-Fernandez M."/>
            <person name="Wu X."/>
            <person name="de Brujin I."/>
            <person name="Lundin D."/>
            <person name="Andersson A."/>
            <person name="Bertilsson S."/>
            <person name="Dopson M."/>
        </authorList>
    </citation>
    <scope>NUCLEOTIDE SEQUENCE</scope>
    <source>
        <strain evidence="4">MM415B01970</strain>
    </source>
</reference>
<dbReference type="NCBIfam" id="TIGR01453">
    <property type="entry name" value="grpIintron_endo"/>
    <property type="match status" value="1"/>
</dbReference>
<dbReference type="GO" id="GO:0003677">
    <property type="term" value="F:DNA binding"/>
    <property type="evidence" value="ECO:0007669"/>
    <property type="project" value="InterPro"/>
</dbReference>
<dbReference type="InterPro" id="IPR003611">
    <property type="entry name" value="NUMOD3"/>
</dbReference>
<dbReference type="SMART" id="SM00465">
    <property type="entry name" value="GIYc"/>
    <property type="match status" value="1"/>
</dbReference>